<feature type="region of interest" description="Disordered" evidence="1">
    <location>
        <begin position="69"/>
        <end position="103"/>
    </location>
</feature>
<evidence type="ECO:0000313" key="2">
    <source>
        <dbReference type="EMBL" id="KOM40730.1"/>
    </source>
</evidence>
<accession>A0A0L9UCS1</accession>
<feature type="compositionally biased region" description="Basic and acidic residues" evidence="1">
    <location>
        <begin position="85"/>
        <end position="102"/>
    </location>
</feature>
<proteinExistence type="predicted"/>
<protein>
    <submittedName>
        <fullName evidence="2">Uncharacterized protein</fullName>
    </submittedName>
</protein>
<evidence type="ECO:0000256" key="1">
    <source>
        <dbReference type="SAM" id="MobiDB-lite"/>
    </source>
</evidence>
<dbReference type="Gramene" id="KOM40730">
    <property type="protein sequence ID" value="KOM40730"/>
    <property type="gene ID" value="LR48_Vigan04g092800"/>
</dbReference>
<reference evidence="3" key="1">
    <citation type="journal article" date="2015" name="Proc. Natl. Acad. Sci. U.S.A.">
        <title>Genome sequencing of adzuki bean (Vigna angularis) provides insight into high starch and low fat accumulation and domestication.</title>
        <authorList>
            <person name="Yang K."/>
            <person name="Tian Z."/>
            <person name="Chen C."/>
            <person name="Luo L."/>
            <person name="Zhao B."/>
            <person name="Wang Z."/>
            <person name="Yu L."/>
            <person name="Li Y."/>
            <person name="Sun Y."/>
            <person name="Li W."/>
            <person name="Chen Y."/>
            <person name="Li Y."/>
            <person name="Zhang Y."/>
            <person name="Ai D."/>
            <person name="Zhao J."/>
            <person name="Shang C."/>
            <person name="Ma Y."/>
            <person name="Wu B."/>
            <person name="Wang M."/>
            <person name="Gao L."/>
            <person name="Sun D."/>
            <person name="Zhang P."/>
            <person name="Guo F."/>
            <person name="Wang W."/>
            <person name="Li Y."/>
            <person name="Wang J."/>
            <person name="Varshney R.K."/>
            <person name="Wang J."/>
            <person name="Ling H.Q."/>
            <person name="Wan P."/>
        </authorList>
    </citation>
    <scope>NUCLEOTIDE SEQUENCE</scope>
    <source>
        <strain evidence="3">cv. Jingnong 6</strain>
    </source>
</reference>
<dbReference type="AlphaFoldDB" id="A0A0L9UCS1"/>
<organism evidence="2 3">
    <name type="scientific">Phaseolus angularis</name>
    <name type="common">Azuki bean</name>
    <name type="synonym">Vigna angularis</name>
    <dbReference type="NCBI Taxonomy" id="3914"/>
    <lineage>
        <taxon>Eukaryota</taxon>
        <taxon>Viridiplantae</taxon>
        <taxon>Streptophyta</taxon>
        <taxon>Embryophyta</taxon>
        <taxon>Tracheophyta</taxon>
        <taxon>Spermatophyta</taxon>
        <taxon>Magnoliopsida</taxon>
        <taxon>eudicotyledons</taxon>
        <taxon>Gunneridae</taxon>
        <taxon>Pentapetalae</taxon>
        <taxon>rosids</taxon>
        <taxon>fabids</taxon>
        <taxon>Fabales</taxon>
        <taxon>Fabaceae</taxon>
        <taxon>Papilionoideae</taxon>
        <taxon>50 kb inversion clade</taxon>
        <taxon>NPAAA clade</taxon>
        <taxon>indigoferoid/millettioid clade</taxon>
        <taxon>Phaseoleae</taxon>
        <taxon>Vigna</taxon>
    </lineage>
</organism>
<name>A0A0L9UCS1_PHAAN</name>
<sequence>MQGKAGKKKESLCLNDDIINVSLNSRILLTRKTNFLLSPAKLQAMKIPCDDNLLVKNEIIWKVGMKGHGDGAPSQVEEDQAQMTKKIEKEREKEEGHPRLEQPKWPPLATFLQELAQPLLEKPKHFILHHSTHQNREPSIFIHHHFAIYHQNREHLEYMALLLLDLACPS</sequence>
<dbReference type="Proteomes" id="UP000053144">
    <property type="component" value="Chromosome 4"/>
</dbReference>
<gene>
    <name evidence="2" type="ORF">LR48_Vigan04g092800</name>
</gene>
<dbReference type="EMBL" id="CM003374">
    <property type="protein sequence ID" value="KOM40730.1"/>
    <property type="molecule type" value="Genomic_DNA"/>
</dbReference>
<evidence type="ECO:0000313" key="3">
    <source>
        <dbReference type="Proteomes" id="UP000053144"/>
    </source>
</evidence>